<dbReference type="Proteomes" id="UP000319280">
    <property type="component" value="Unassembled WGS sequence"/>
</dbReference>
<keyword evidence="3" id="KW-1185">Reference proteome</keyword>
<comment type="caution">
    <text evidence="2">The sequence shown here is derived from an EMBL/GenBank/DDBJ whole genome shotgun (WGS) entry which is preliminary data.</text>
</comment>
<accession>A0A549YEM1</accession>
<name>A0A549YEM1_9BACI</name>
<reference evidence="2 3" key="1">
    <citation type="submission" date="2019-07" db="EMBL/GenBank/DDBJ databases">
        <title>Genomic analysis of Lentibacillus sp. NKC851-2.</title>
        <authorList>
            <person name="Oh Y.J."/>
        </authorList>
    </citation>
    <scope>NUCLEOTIDE SEQUENCE [LARGE SCALE GENOMIC DNA]</scope>
    <source>
        <strain evidence="2 3">NKC851-2</strain>
    </source>
</reference>
<feature type="compositionally biased region" description="Basic and acidic residues" evidence="1">
    <location>
        <begin position="65"/>
        <end position="101"/>
    </location>
</feature>
<organism evidence="2 3">
    <name type="scientific">Lentibacillus cibarius</name>
    <dbReference type="NCBI Taxonomy" id="2583219"/>
    <lineage>
        <taxon>Bacteria</taxon>
        <taxon>Bacillati</taxon>
        <taxon>Bacillota</taxon>
        <taxon>Bacilli</taxon>
        <taxon>Bacillales</taxon>
        <taxon>Bacillaceae</taxon>
        <taxon>Lentibacillus</taxon>
    </lineage>
</organism>
<dbReference type="AlphaFoldDB" id="A0A549YEM1"/>
<evidence type="ECO:0000313" key="3">
    <source>
        <dbReference type="Proteomes" id="UP000319280"/>
    </source>
</evidence>
<dbReference type="RefSeq" id="WP_142789764.1">
    <property type="nucleotide sequence ID" value="NZ_VJMZ01000001.1"/>
</dbReference>
<dbReference type="EMBL" id="VJMZ01000001">
    <property type="protein sequence ID" value="TRM10339.1"/>
    <property type="molecule type" value="Genomic_DNA"/>
</dbReference>
<evidence type="ECO:0000256" key="1">
    <source>
        <dbReference type="SAM" id="MobiDB-lite"/>
    </source>
</evidence>
<feature type="region of interest" description="Disordered" evidence="1">
    <location>
        <begin position="22"/>
        <end position="101"/>
    </location>
</feature>
<feature type="compositionally biased region" description="Polar residues" evidence="1">
    <location>
        <begin position="22"/>
        <end position="34"/>
    </location>
</feature>
<proteinExistence type="predicted"/>
<evidence type="ECO:0000313" key="2">
    <source>
        <dbReference type="EMBL" id="TRM10339.1"/>
    </source>
</evidence>
<gene>
    <name evidence="2" type="ORF">FH966_00615</name>
</gene>
<protein>
    <submittedName>
        <fullName evidence="2">Uncharacterized protein</fullName>
    </submittedName>
</protein>
<sequence>MADNIRSYMRNHEIVDVFANWYDNNGKTVQPKQSNDYEDLKQRYNEDPSSLNPTELIQLGSYERNQQENEVAKERQDSASQIEEDHQKDKTKQEADKIRLNDDQMKVFEQMESLSQEFRKLNDIE</sequence>